<reference evidence="2 3" key="1">
    <citation type="journal article" date="2024" name="G3 (Bethesda)">
        <title>Genome assembly of Hibiscus sabdariffa L. provides insights into metabolisms of medicinal natural products.</title>
        <authorList>
            <person name="Kim T."/>
        </authorList>
    </citation>
    <scope>NUCLEOTIDE SEQUENCE [LARGE SCALE GENOMIC DNA]</scope>
    <source>
        <strain evidence="2">TK-2024</strain>
        <tissue evidence="2">Old leaves</tissue>
    </source>
</reference>
<gene>
    <name evidence="2" type="ORF">V6N12_000546</name>
</gene>
<keyword evidence="3" id="KW-1185">Reference proteome</keyword>
<dbReference type="InterPro" id="IPR044730">
    <property type="entry name" value="RNase_H-like_dom_plant"/>
</dbReference>
<dbReference type="InterPro" id="IPR002156">
    <property type="entry name" value="RNaseH_domain"/>
</dbReference>
<dbReference type="Gene3D" id="3.30.420.10">
    <property type="entry name" value="Ribonuclease H-like superfamily/Ribonuclease H"/>
    <property type="match status" value="1"/>
</dbReference>
<dbReference type="Pfam" id="PF13456">
    <property type="entry name" value="RVT_3"/>
    <property type="match status" value="1"/>
</dbReference>
<dbReference type="CDD" id="cd06222">
    <property type="entry name" value="RNase_H_like"/>
    <property type="match status" value="1"/>
</dbReference>
<sequence length="137" mass="15594">MFIWLLLKQRLMTNEERCRRGFSFDASWGVLRNTTGTWICGYQKCVVQSDSSHAIKLLLDSSTNDHSMLLVRAIGILRQGSLHVDFQWIPREMNMVADCLSKLLPPPQFCLLVTSDIPEAAKSLLDRDREGPSLQSQ</sequence>
<dbReference type="EMBL" id="JBBPBM010000623">
    <property type="protein sequence ID" value="KAK8493334.1"/>
    <property type="molecule type" value="Genomic_DNA"/>
</dbReference>
<comment type="caution">
    <text evidence="2">The sequence shown here is derived from an EMBL/GenBank/DDBJ whole genome shotgun (WGS) entry which is preliminary data.</text>
</comment>
<name>A0ABR2AJ21_9ROSI</name>
<evidence type="ECO:0000313" key="3">
    <source>
        <dbReference type="Proteomes" id="UP001472677"/>
    </source>
</evidence>
<evidence type="ECO:0000259" key="1">
    <source>
        <dbReference type="Pfam" id="PF13456"/>
    </source>
</evidence>
<organism evidence="2 3">
    <name type="scientific">Hibiscus sabdariffa</name>
    <name type="common">roselle</name>
    <dbReference type="NCBI Taxonomy" id="183260"/>
    <lineage>
        <taxon>Eukaryota</taxon>
        <taxon>Viridiplantae</taxon>
        <taxon>Streptophyta</taxon>
        <taxon>Embryophyta</taxon>
        <taxon>Tracheophyta</taxon>
        <taxon>Spermatophyta</taxon>
        <taxon>Magnoliopsida</taxon>
        <taxon>eudicotyledons</taxon>
        <taxon>Gunneridae</taxon>
        <taxon>Pentapetalae</taxon>
        <taxon>rosids</taxon>
        <taxon>malvids</taxon>
        <taxon>Malvales</taxon>
        <taxon>Malvaceae</taxon>
        <taxon>Malvoideae</taxon>
        <taxon>Hibiscus</taxon>
    </lineage>
</organism>
<evidence type="ECO:0000313" key="2">
    <source>
        <dbReference type="EMBL" id="KAK8493334.1"/>
    </source>
</evidence>
<protein>
    <recommendedName>
        <fullName evidence="1">RNase H type-1 domain-containing protein</fullName>
    </recommendedName>
</protein>
<proteinExistence type="predicted"/>
<dbReference type="Proteomes" id="UP001472677">
    <property type="component" value="Unassembled WGS sequence"/>
</dbReference>
<feature type="domain" description="RNase H type-1" evidence="1">
    <location>
        <begin position="36"/>
        <end position="102"/>
    </location>
</feature>
<dbReference type="InterPro" id="IPR036397">
    <property type="entry name" value="RNaseH_sf"/>
</dbReference>
<accession>A0ABR2AJ21</accession>